<keyword evidence="3" id="KW-1185">Reference proteome</keyword>
<dbReference type="EMBL" id="WTYP01000001">
    <property type="protein sequence ID" value="MXP46605.1"/>
    <property type="molecule type" value="Genomic_DNA"/>
</dbReference>
<proteinExistence type="predicted"/>
<comment type="caution">
    <text evidence="2">The sequence shown here is derived from an EMBL/GenBank/DDBJ whole genome shotgun (WGS) entry which is preliminary data.</text>
</comment>
<sequence length="178" mass="19067">MTYRKLKASGALCAVLCLAQPQIAMAQDCVEQADVVDATIYSMPILYDAYTSKCAGEFADTGFIANRGQSFIAPYSAQQDERWAGAARLLGQFASSGSGSSSNADIFTALPEEAMRPFVDGIISLKIAEEIKLKDCGKIERTVELLSPLPPENVGGFLALLVDFAGVKDPEICPYEAK</sequence>
<gene>
    <name evidence="2" type="ORF">GRI43_04240</name>
</gene>
<protein>
    <submittedName>
        <fullName evidence="2">Uncharacterized protein</fullName>
    </submittedName>
</protein>
<organism evidence="2 3">
    <name type="scientific">Pontixanthobacter luteolus</name>
    <dbReference type="NCBI Taxonomy" id="295089"/>
    <lineage>
        <taxon>Bacteria</taxon>
        <taxon>Pseudomonadati</taxon>
        <taxon>Pseudomonadota</taxon>
        <taxon>Alphaproteobacteria</taxon>
        <taxon>Sphingomonadales</taxon>
        <taxon>Erythrobacteraceae</taxon>
        <taxon>Pontixanthobacter</taxon>
    </lineage>
</organism>
<evidence type="ECO:0000313" key="3">
    <source>
        <dbReference type="Proteomes" id="UP000471435"/>
    </source>
</evidence>
<dbReference type="OrthoDB" id="7594050at2"/>
<keyword evidence="1" id="KW-0732">Signal</keyword>
<reference evidence="2 3" key="1">
    <citation type="submission" date="2019-12" db="EMBL/GenBank/DDBJ databases">
        <title>Genomic-based taxomic classification of the family Erythrobacteraceae.</title>
        <authorList>
            <person name="Xu L."/>
        </authorList>
    </citation>
    <scope>NUCLEOTIDE SEQUENCE [LARGE SCALE GENOMIC DNA]</scope>
    <source>
        <strain evidence="2 3">SW-109</strain>
    </source>
</reference>
<evidence type="ECO:0000256" key="1">
    <source>
        <dbReference type="SAM" id="SignalP"/>
    </source>
</evidence>
<feature type="chain" id="PRO_5026103227" evidence="1">
    <location>
        <begin position="27"/>
        <end position="178"/>
    </location>
</feature>
<dbReference type="Proteomes" id="UP000471435">
    <property type="component" value="Unassembled WGS sequence"/>
</dbReference>
<name>A0A6I4UYN3_9SPHN</name>
<feature type="signal peptide" evidence="1">
    <location>
        <begin position="1"/>
        <end position="26"/>
    </location>
</feature>
<evidence type="ECO:0000313" key="2">
    <source>
        <dbReference type="EMBL" id="MXP46605.1"/>
    </source>
</evidence>
<accession>A0A6I4UYN3</accession>
<dbReference type="RefSeq" id="WP_160729822.1">
    <property type="nucleotide sequence ID" value="NZ_WTYP01000001.1"/>
</dbReference>
<dbReference type="AlphaFoldDB" id="A0A6I4UYN3"/>